<dbReference type="RefSeq" id="WP_169494137.1">
    <property type="nucleotide sequence ID" value="NZ_JABBGM010000006.1"/>
</dbReference>
<dbReference type="SUPFAM" id="SSF48317">
    <property type="entry name" value="Acid phosphatase/Vanadium-dependent haloperoxidase"/>
    <property type="match status" value="1"/>
</dbReference>
<accession>A0A7Y0BQN1</accession>
<dbReference type="Pfam" id="PF01569">
    <property type="entry name" value="PAP2"/>
    <property type="match status" value="1"/>
</dbReference>
<dbReference type="InterPro" id="IPR000326">
    <property type="entry name" value="PAP2/HPO"/>
</dbReference>
<name>A0A7Y0BQN1_9SPHN</name>
<evidence type="ECO:0000313" key="4">
    <source>
        <dbReference type="Proteomes" id="UP000583556"/>
    </source>
</evidence>
<keyword evidence="1" id="KW-0812">Transmembrane</keyword>
<feature type="transmembrane region" description="Helical" evidence="1">
    <location>
        <begin position="79"/>
        <end position="102"/>
    </location>
</feature>
<feature type="transmembrane region" description="Helical" evidence="1">
    <location>
        <begin position="109"/>
        <end position="129"/>
    </location>
</feature>
<keyword evidence="1" id="KW-0472">Membrane</keyword>
<dbReference type="SMART" id="SM00014">
    <property type="entry name" value="acidPPc"/>
    <property type="match status" value="1"/>
</dbReference>
<dbReference type="PANTHER" id="PTHR14969">
    <property type="entry name" value="SPHINGOSINE-1-PHOSPHATE PHOSPHOHYDROLASE"/>
    <property type="match status" value="1"/>
</dbReference>
<dbReference type="PANTHER" id="PTHR14969:SF13">
    <property type="entry name" value="AT30094P"/>
    <property type="match status" value="1"/>
</dbReference>
<sequence>MSERTSQGRLPQRTYSWRIAPRHALAASALCWAGFAFVAWAVATGRSGPIDDAGLLFWRRGAELVPAGPTWLLEAVRDLTSLGGVLLRNLVLVGVLAALLFLRLRREAVLLAGTVAGGWIVNSLVKAAVGRPRPLIVPHLTEAGGQSFPSGHSFNSAVVYIAIALAFAAMSPRRSVRWTLIVTAVILSLAIAFTRVWLGVHFPSDVAAGWLGGAGWAFLASALLHRPAKAVAEKAETTLDALTPAGDTSPNRPSA</sequence>
<keyword evidence="4" id="KW-1185">Reference proteome</keyword>
<reference evidence="3 4" key="1">
    <citation type="submission" date="2020-04" db="EMBL/GenBank/DDBJ databases">
        <title>Novosphingobium sp. TW-4 isolated from soil.</title>
        <authorList>
            <person name="Dahal R.H."/>
            <person name="Chaudhary D.K."/>
        </authorList>
    </citation>
    <scope>NUCLEOTIDE SEQUENCE [LARGE SCALE GENOMIC DNA]</scope>
    <source>
        <strain evidence="3 4">TW-4</strain>
    </source>
</reference>
<dbReference type="EMBL" id="JABBGM010000006">
    <property type="protein sequence ID" value="NML94856.1"/>
    <property type="molecule type" value="Genomic_DNA"/>
</dbReference>
<organism evidence="3 4">
    <name type="scientific">Novosphingobium olei</name>
    <dbReference type="NCBI Taxonomy" id="2728851"/>
    <lineage>
        <taxon>Bacteria</taxon>
        <taxon>Pseudomonadati</taxon>
        <taxon>Pseudomonadota</taxon>
        <taxon>Alphaproteobacteria</taxon>
        <taxon>Sphingomonadales</taxon>
        <taxon>Sphingomonadaceae</taxon>
        <taxon>Novosphingobium</taxon>
    </lineage>
</organism>
<dbReference type="CDD" id="cd03392">
    <property type="entry name" value="PAP2_like_2"/>
    <property type="match status" value="1"/>
</dbReference>
<feature type="transmembrane region" description="Helical" evidence="1">
    <location>
        <begin position="180"/>
        <end position="200"/>
    </location>
</feature>
<evidence type="ECO:0000259" key="2">
    <source>
        <dbReference type="SMART" id="SM00014"/>
    </source>
</evidence>
<feature type="transmembrane region" description="Helical" evidence="1">
    <location>
        <begin position="206"/>
        <end position="224"/>
    </location>
</feature>
<dbReference type="InterPro" id="IPR036938">
    <property type="entry name" value="PAP2/HPO_sf"/>
</dbReference>
<feature type="domain" description="Phosphatidic acid phosphatase type 2/haloperoxidase" evidence="2">
    <location>
        <begin position="107"/>
        <end position="221"/>
    </location>
</feature>
<proteinExistence type="predicted"/>
<evidence type="ECO:0000256" key="1">
    <source>
        <dbReference type="SAM" id="Phobius"/>
    </source>
</evidence>
<dbReference type="Gene3D" id="1.20.144.10">
    <property type="entry name" value="Phosphatidic acid phosphatase type 2/haloperoxidase"/>
    <property type="match status" value="2"/>
</dbReference>
<keyword evidence="1" id="KW-1133">Transmembrane helix</keyword>
<dbReference type="AlphaFoldDB" id="A0A7Y0BQN1"/>
<protein>
    <submittedName>
        <fullName evidence="3">Phosphatase PAP2 family protein</fullName>
    </submittedName>
</protein>
<dbReference type="Proteomes" id="UP000583556">
    <property type="component" value="Unassembled WGS sequence"/>
</dbReference>
<gene>
    <name evidence="3" type="ORF">HHL27_14375</name>
</gene>
<comment type="caution">
    <text evidence="3">The sequence shown here is derived from an EMBL/GenBank/DDBJ whole genome shotgun (WGS) entry which is preliminary data.</text>
</comment>
<feature type="transmembrane region" description="Helical" evidence="1">
    <location>
        <begin position="21"/>
        <end position="43"/>
    </location>
</feature>
<feature type="transmembrane region" description="Helical" evidence="1">
    <location>
        <begin position="149"/>
        <end position="168"/>
    </location>
</feature>
<evidence type="ECO:0000313" key="3">
    <source>
        <dbReference type="EMBL" id="NML94856.1"/>
    </source>
</evidence>